<dbReference type="InterPro" id="IPR001881">
    <property type="entry name" value="EGF-like_Ca-bd_dom"/>
</dbReference>
<keyword evidence="5" id="KW-0812">Transmembrane</keyword>
<feature type="disulfide bond" evidence="4">
    <location>
        <begin position="248"/>
        <end position="257"/>
    </location>
</feature>
<dbReference type="Pfam" id="PF12661">
    <property type="entry name" value="hEGF"/>
    <property type="match status" value="1"/>
</dbReference>
<dbReference type="GO" id="GO:0048731">
    <property type="term" value="P:system development"/>
    <property type="evidence" value="ECO:0007669"/>
    <property type="project" value="UniProtKB-ARBA"/>
</dbReference>
<dbReference type="PANTHER" id="PTHR24044">
    <property type="entry name" value="NOTCH LIGAND FAMILY MEMBER"/>
    <property type="match status" value="1"/>
</dbReference>
<keyword evidence="5" id="KW-0472">Membrane</keyword>
<name>A0A9J7YC02_CYPCA</name>
<evidence type="ECO:0000256" key="1">
    <source>
        <dbReference type="ARBA" id="ARBA00022536"/>
    </source>
</evidence>
<dbReference type="CDD" id="cd00054">
    <property type="entry name" value="EGF_CA"/>
    <property type="match status" value="3"/>
</dbReference>
<keyword evidence="5" id="KW-1133">Transmembrane helix</keyword>
<dbReference type="SMART" id="SM00179">
    <property type="entry name" value="EGF_CA"/>
    <property type="match status" value="4"/>
</dbReference>
<feature type="transmembrane region" description="Helical" evidence="5">
    <location>
        <begin position="312"/>
        <end position="333"/>
    </location>
</feature>
<evidence type="ECO:0000259" key="6">
    <source>
        <dbReference type="PROSITE" id="PS50026"/>
    </source>
</evidence>
<dbReference type="SMART" id="SM00181">
    <property type="entry name" value="EGF"/>
    <property type="match status" value="5"/>
</dbReference>
<dbReference type="FunFam" id="2.10.25.10:FF:000404">
    <property type="entry name" value="Weary, isoform B"/>
    <property type="match status" value="1"/>
</dbReference>
<dbReference type="InterPro" id="IPR050906">
    <property type="entry name" value="Notch_signaling"/>
</dbReference>
<dbReference type="PANTHER" id="PTHR24044:SF507">
    <property type="entry name" value="NOTCH HOMOLOG 2 N-TERMINAL-LIKE PROTEIN B"/>
    <property type="match status" value="1"/>
</dbReference>
<dbReference type="GeneTree" id="ENSGT00940000154225"/>
<dbReference type="AlphaFoldDB" id="A0A9J7YC02"/>
<evidence type="ECO:0000313" key="7">
    <source>
        <dbReference type="Ensembl" id="ENSCCRP00000117512.1"/>
    </source>
</evidence>
<sequence length="386" mass="41517">FSDVLLARSAVSLCDDVKAIISGGSRIELREDECISPARILISAALLRACFCSRCRVGWRGSVCDQCVPSPDCVHGVCEEPGQCVCERGWTGARCDREVHQCSSKPCSGNSTCVETGGAGGGGFVCLCSPGYTGENCQLKKGPCSVNGSRCQNGGTCVNTSGFDSRSFCLCPPGFTGSVCEIELDVCEPNPCVNGGRCVRRDPSYTCVCPPAFSGPVCDVSLSACSSDRCVNGGTCFNDTLGRIRCVCPPRFTGPSCELHISKLKPKPRARGVGPGHYAAAAHAFHKLLRPPEREPLQPSGPLVTRSQIICFTVLGLLTCLVVLVTTGIIFFNRCETWMANAKYSQLVRQQRDLLLRASDREQHSLNIILPEKIKLSNYSRHYTSI</sequence>
<dbReference type="PROSITE" id="PS00022">
    <property type="entry name" value="EGF_1"/>
    <property type="match status" value="5"/>
</dbReference>
<evidence type="ECO:0000256" key="5">
    <source>
        <dbReference type="SAM" id="Phobius"/>
    </source>
</evidence>
<dbReference type="InterPro" id="IPR009030">
    <property type="entry name" value="Growth_fac_rcpt_cys_sf"/>
</dbReference>
<dbReference type="Gene3D" id="2.10.25.10">
    <property type="entry name" value="Laminin"/>
    <property type="match status" value="5"/>
</dbReference>
<dbReference type="Ensembl" id="ENSCCRT00000153266.1">
    <property type="protein sequence ID" value="ENSCCRP00000117512.1"/>
    <property type="gene ID" value="ENSCCRG00000056156.1"/>
</dbReference>
<feature type="domain" description="EGF-like" evidence="6">
    <location>
        <begin position="98"/>
        <end position="138"/>
    </location>
</feature>
<protein>
    <submittedName>
        <fullName evidence="7">Delta like non-canonical Notch ligand 1</fullName>
    </submittedName>
</protein>
<feature type="domain" description="EGF-like" evidence="6">
    <location>
        <begin position="221"/>
        <end position="258"/>
    </location>
</feature>
<evidence type="ECO:0000256" key="4">
    <source>
        <dbReference type="PROSITE-ProRule" id="PRU00076"/>
    </source>
</evidence>
<feature type="disulfide bond" evidence="4">
    <location>
        <begin position="171"/>
        <end position="180"/>
    </location>
</feature>
<dbReference type="FunFam" id="2.10.25.10:FF:000118">
    <property type="entry name" value="protein delta homolog 2"/>
    <property type="match status" value="1"/>
</dbReference>
<dbReference type="Pfam" id="PF00008">
    <property type="entry name" value="EGF"/>
    <property type="match status" value="3"/>
</dbReference>
<dbReference type="PROSITE" id="PS01186">
    <property type="entry name" value="EGF_2"/>
    <property type="match status" value="3"/>
</dbReference>
<dbReference type="InterPro" id="IPR013032">
    <property type="entry name" value="EGF-like_CS"/>
</dbReference>
<proteinExistence type="predicted"/>
<dbReference type="Pfam" id="PF21700">
    <property type="entry name" value="EGF_DL_JAG"/>
    <property type="match status" value="1"/>
</dbReference>
<reference evidence="7" key="2">
    <citation type="submission" date="2025-09" db="UniProtKB">
        <authorList>
            <consortium name="Ensembl"/>
        </authorList>
    </citation>
    <scope>IDENTIFICATION</scope>
</reference>
<accession>A0A9J7YC02</accession>
<keyword evidence="1 4" id="KW-0245">EGF-like domain</keyword>
<dbReference type="PRINTS" id="PR00010">
    <property type="entry name" value="EGFBLOOD"/>
</dbReference>
<keyword evidence="3 4" id="KW-1015">Disulfide bond</keyword>
<keyword evidence="8" id="KW-1185">Reference proteome</keyword>
<feature type="domain" description="EGF-like" evidence="6">
    <location>
        <begin position="140"/>
        <end position="181"/>
    </location>
</feature>
<organism evidence="7 8">
    <name type="scientific">Cyprinus carpio carpio</name>
    <dbReference type="NCBI Taxonomy" id="630221"/>
    <lineage>
        <taxon>Eukaryota</taxon>
        <taxon>Metazoa</taxon>
        <taxon>Chordata</taxon>
        <taxon>Craniata</taxon>
        <taxon>Vertebrata</taxon>
        <taxon>Euteleostomi</taxon>
        <taxon>Actinopterygii</taxon>
        <taxon>Neopterygii</taxon>
        <taxon>Teleostei</taxon>
        <taxon>Ostariophysi</taxon>
        <taxon>Cypriniformes</taxon>
        <taxon>Cyprinidae</taxon>
        <taxon>Cyprininae</taxon>
        <taxon>Cyprinus</taxon>
    </lineage>
</organism>
<keyword evidence="2" id="KW-0677">Repeat</keyword>
<feature type="disulfide bond" evidence="4">
    <location>
        <begin position="128"/>
        <end position="137"/>
    </location>
</feature>
<reference evidence="7" key="1">
    <citation type="submission" date="2025-08" db="UniProtKB">
        <authorList>
            <consortium name="Ensembl"/>
        </authorList>
    </citation>
    <scope>IDENTIFICATION</scope>
</reference>
<dbReference type="GO" id="GO:0005112">
    <property type="term" value="F:Notch binding"/>
    <property type="evidence" value="ECO:0007669"/>
    <property type="project" value="TreeGrafter"/>
</dbReference>
<dbReference type="SUPFAM" id="SSF57184">
    <property type="entry name" value="Growth factor receptor domain"/>
    <property type="match status" value="1"/>
</dbReference>
<feature type="domain" description="EGF-like" evidence="6">
    <location>
        <begin position="183"/>
        <end position="219"/>
    </location>
</feature>
<feature type="disulfide bond" evidence="4">
    <location>
        <begin position="209"/>
        <end position="218"/>
    </location>
</feature>
<evidence type="ECO:0000256" key="2">
    <source>
        <dbReference type="ARBA" id="ARBA00022737"/>
    </source>
</evidence>
<comment type="caution">
    <text evidence="4">Lacks conserved residue(s) required for the propagation of feature annotation.</text>
</comment>
<evidence type="ECO:0000256" key="3">
    <source>
        <dbReference type="ARBA" id="ARBA00023157"/>
    </source>
</evidence>
<dbReference type="SUPFAM" id="SSF57196">
    <property type="entry name" value="EGF/Laminin"/>
    <property type="match status" value="2"/>
</dbReference>
<dbReference type="OMA" id="MQNYKPP"/>
<dbReference type="InterPro" id="IPR000742">
    <property type="entry name" value="EGF"/>
</dbReference>
<dbReference type="GO" id="GO:0005509">
    <property type="term" value="F:calcium ion binding"/>
    <property type="evidence" value="ECO:0007669"/>
    <property type="project" value="InterPro"/>
</dbReference>
<dbReference type="Proteomes" id="UP001108240">
    <property type="component" value="Unplaced"/>
</dbReference>
<evidence type="ECO:0000313" key="8">
    <source>
        <dbReference type="Proteomes" id="UP001108240"/>
    </source>
</evidence>
<dbReference type="PROSITE" id="PS50026">
    <property type="entry name" value="EGF_3"/>
    <property type="match status" value="4"/>
</dbReference>